<dbReference type="Pfam" id="PF05907">
    <property type="entry name" value="CXXC_Zn-b_euk"/>
    <property type="match status" value="1"/>
</dbReference>
<evidence type="ECO:0000256" key="2">
    <source>
        <dbReference type="ARBA" id="ARBA00020439"/>
    </source>
</evidence>
<dbReference type="SUPFAM" id="SSF141678">
    <property type="entry name" value="MAL13P1.257-like"/>
    <property type="match status" value="1"/>
</dbReference>
<evidence type="ECO:0000256" key="4">
    <source>
        <dbReference type="ARBA" id="ARBA00022833"/>
    </source>
</evidence>
<evidence type="ECO:0000256" key="1">
    <source>
        <dbReference type="ARBA" id="ARBA00007818"/>
    </source>
</evidence>
<dbReference type="PANTHER" id="PTHR12857:SF0">
    <property type="entry name" value="CXXC MOTIF CONTAINING ZINC BINDING PROTEIN"/>
    <property type="match status" value="1"/>
</dbReference>
<sequence length="213" mass="23754">MGKIALQLKATLENVTNLRPVGEDFRWYLKMKCGNCGETSEKWQYIRLTDNVALKGGRGSASMVQKCKLCSRENSIEILSSTIKPYNAEDNEKFKTIVEFECRGLEPVDFQPQAGFAAEGLESGTVFSDINLQEKVRALGALRGALGHLVGITLLVNKALQWEADSTLPCFLLVILVFTIAPSVVLKRRLVFTRRKAGCALQRRYVLDKLVQV</sequence>
<dbReference type="GeneTree" id="ENSGT00390000001523"/>
<protein>
    <recommendedName>
        <fullName evidence="2">CXXC motif containing zinc binding protein</fullName>
    </recommendedName>
</protein>
<gene>
    <name evidence="6" type="primary">CZIB</name>
</gene>
<dbReference type="InterPro" id="IPR008584">
    <property type="entry name" value="CXXC_Zn-binding_euk"/>
</dbReference>
<keyword evidence="5" id="KW-1133">Transmembrane helix</keyword>
<evidence type="ECO:0000313" key="7">
    <source>
        <dbReference type="Proteomes" id="UP000694561"/>
    </source>
</evidence>
<evidence type="ECO:0000313" key="6">
    <source>
        <dbReference type="Ensembl" id="ENSMMNP00015019574.1"/>
    </source>
</evidence>
<feature type="transmembrane region" description="Helical" evidence="5">
    <location>
        <begin position="166"/>
        <end position="186"/>
    </location>
</feature>
<dbReference type="Ensembl" id="ENSMMNT00015021496.1">
    <property type="protein sequence ID" value="ENSMMNP00015019574.1"/>
    <property type="gene ID" value="ENSMMNG00015014362.1"/>
</dbReference>
<accession>A0A8C6BQ60</accession>
<dbReference type="GO" id="GO:0008270">
    <property type="term" value="F:zinc ion binding"/>
    <property type="evidence" value="ECO:0007669"/>
    <property type="project" value="Ensembl"/>
</dbReference>
<evidence type="ECO:0000256" key="5">
    <source>
        <dbReference type="SAM" id="Phobius"/>
    </source>
</evidence>
<reference evidence="6" key="2">
    <citation type="submission" date="2025-09" db="UniProtKB">
        <authorList>
            <consortium name="Ensembl"/>
        </authorList>
    </citation>
    <scope>IDENTIFICATION</scope>
</reference>
<dbReference type="Proteomes" id="UP000694561">
    <property type="component" value="Unplaced"/>
</dbReference>
<name>A0A8C6BQ60_MONMO</name>
<dbReference type="PANTHER" id="PTHR12857">
    <property type="entry name" value="CXXC MOTIF CONTAINING ZINC BINDING PROTEIN"/>
    <property type="match status" value="1"/>
</dbReference>
<dbReference type="AlphaFoldDB" id="A0A8C6BQ60"/>
<keyword evidence="5" id="KW-0812">Transmembrane</keyword>
<keyword evidence="4" id="KW-0862">Zinc</keyword>
<organism evidence="6 7">
    <name type="scientific">Monodon monoceros</name>
    <name type="common">Narwhal</name>
    <name type="synonym">Ceratodon monodon</name>
    <dbReference type="NCBI Taxonomy" id="40151"/>
    <lineage>
        <taxon>Eukaryota</taxon>
        <taxon>Metazoa</taxon>
        <taxon>Chordata</taxon>
        <taxon>Craniata</taxon>
        <taxon>Vertebrata</taxon>
        <taxon>Euteleostomi</taxon>
        <taxon>Mammalia</taxon>
        <taxon>Eutheria</taxon>
        <taxon>Laurasiatheria</taxon>
        <taxon>Artiodactyla</taxon>
        <taxon>Whippomorpha</taxon>
        <taxon>Cetacea</taxon>
        <taxon>Odontoceti</taxon>
        <taxon>Monodontidae</taxon>
        <taxon>Monodon</taxon>
    </lineage>
</organism>
<reference evidence="6" key="1">
    <citation type="submission" date="2025-08" db="UniProtKB">
        <authorList>
            <consortium name="Ensembl"/>
        </authorList>
    </citation>
    <scope>IDENTIFICATION</scope>
</reference>
<comment type="similarity">
    <text evidence="1">Belongs to the UPF0587 family.</text>
</comment>
<proteinExistence type="inferred from homology"/>
<keyword evidence="3" id="KW-0479">Metal-binding</keyword>
<evidence type="ECO:0000256" key="3">
    <source>
        <dbReference type="ARBA" id="ARBA00022723"/>
    </source>
</evidence>
<keyword evidence="5" id="KW-0472">Membrane</keyword>
<keyword evidence="7" id="KW-1185">Reference proteome</keyword>